<name>A0A5N6URE8_ASPTM</name>
<protein>
    <submittedName>
        <fullName evidence="1">Uncharacterized protein</fullName>
    </submittedName>
</protein>
<gene>
    <name evidence="1" type="ORF">BDV40DRAFT_268377</name>
</gene>
<dbReference type="AlphaFoldDB" id="A0A5N6URE8"/>
<keyword evidence="2" id="KW-1185">Reference proteome</keyword>
<sequence>MSVPAAIRRIRYRVGPLPVSLPGGACSWYSGCSRYTEESTLLPEAEQYMVPSGTSYEALHSHLRSGHSTPEQVVPIREPNISLRFTAKGFPESVS</sequence>
<evidence type="ECO:0000313" key="1">
    <source>
        <dbReference type="EMBL" id="KAE8161209.1"/>
    </source>
</evidence>
<accession>A0A5N6URE8</accession>
<reference evidence="1 2" key="1">
    <citation type="submission" date="2019-04" db="EMBL/GenBank/DDBJ databases">
        <title>Friends and foes A comparative genomics study of 23 Aspergillus species from section Flavi.</title>
        <authorList>
            <consortium name="DOE Joint Genome Institute"/>
            <person name="Kjaerbolling I."/>
            <person name="Vesth T."/>
            <person name="Frisvad J.C."/>
            <person name="Nybo J.L."/>
            <person name="Theobald S."/>
            <person name="Kildgaard S."/>
            <person name="Isbrandt T."/>
            <person name="Kuo A."/>
            <person name="Sato A."/>
            <person name="Lyhne E.K."/>
            <person name="Kogle M.E."/>
            <person name="Wiebenga A."/>
            <person name="Kun R.S."/>
            <person name="Lubbers R.J."/>
            <person name="Makela M.R."/>
            <person name="Barry K."/>
            <person name="Chovatia M."/>
            <person name="Clum A."/>
            <person name="Daum C."/>
            <person name="Haridas S."/>
            <person name="He G."/>
            <person name="LaButti K."/>
            <person name="Lipzen A."/>
            <person name="Mondo S."/>
            <person name="Riley R."/>
            <person name="Salamov A."/>
            <person name="Simmons B.A."/>
            <person name="Magnuson J.K."/>
            <person name="Henrissat B."/>
            <person name="Mortensen U.H."/>
            <person name="Larsen T.O."/>
            <person name="Devries R.P."/>
            <person name="Grigoriev I.V."/>
            <person name="Machida M."/>
            <person name="Baker S.E."/>
            <person name="Andersen M.R."/>
        </authorList>
    </citation>
    <scope>NUCLEOTIDE SEQUENCE [LARGE SCALE GENOMIC DNA]</scope>
    <source>
        <strain evidence="1 2">CBS 117626</strain>
    </source>
</reference>
<proteinExistence type="predicted"/>
<dbReference type="EMBL" id="ML738645">
    <property type="protein sequence ID" value="KAE8161209.1"/>
    <property type="molecule type" value="Genomic_DNA"/>
</dbReference>
<organism evidence="1 2">
    <name type="scientific">Aspergillus tamarii</name>
    <dbReference type="NCBI Taxonomy" id="41984"/>
    <lineage>
        <taxon>Eukaryota</taxon>
        <taxon>Fungi</taxon>
        <taxon>Dikarya</taxon>
        <taxon>Ascomycota</taxon>
        <taxon>Pezizomycotina</taxon>
        <taxon>Eurotiomycetes</taxon>
        <taxon>Eurotiomycetidae</taxon>
        <taxon>Eurotiales</taxon>
        <taxon>Aspergillaceae</taxon>
        <taxon>Aspergillus</taxon>
        <taxon>Aspergillus subgen. Circumdati</taxon>
    </lineage>
</organism>
<evidence type="ECO:0000313" key="2">
    <source>
        <dbReference type="Proteomes" id="UP000326950"/>
    </source>
</evidence>
<dbReference type="Proteomes" id="UP000326950">
    <property type="component" value="Unassembled WGS sequence"/>
</dbReference>